<proteinExistence type="inferred from homology"/>
<feature type="domain" description="Trichome birefringence-like N-terminal" evidence="13">
    <location>
        <begin position="111"/>
        <end position="163"/>
    </location>
</feature>
<evidence type="ECO:0000256" key="8">
    <source>
        <dbReference type="ARBA" id="ARBA00023136"/>
    </source>
</evidence>
<keyword evidence="6 11" id="KW-1133">Transmembrane helix</keyword>
<dbReference type="OMA" id="LCDYTEG"/>
<dbReference type="InterPro" id="IPR029962">
    <property type="entry name" value="TBL"/>
</dbReference>
<protein>
    <submittedName>
        <fullName evidence="14">Uncharacterized protein</fullName>
    </submittedName>
</protein>
<evidence type="ECO:0000256" key="2">
    <source>
        <dbReference type="ARBA" id="ARBA00007727"/>
    </source>
</evidence>
<evidence type="ECO:0000313" key="14">
    <source>
        <dbReference type="EnsemblPlants" id="OPUNC06G08370.1"/>
    </source>
</evidence>
<evidence type="ECO:0000256" key="6">
    <source>
        <dbReference type="ARBA" id="ARBA00022989"/>
    </source>
</evidence>
<keyword evidence="3" id="KW-0808">Transferase</keyword>
<organism evidence="14">
    <name type="scientific">Oryza punctata</name>
    <name type="common">Red rice</name>
    <dbReference type="NCBI Taxonomy" id="4537"/>
    <lineage>
        <taxon>Eukaryota</taxon>
        <taxon>Viridiplantae</taxon>
        <taxon>Streptophyta</taxon>
        <taxon>Embryophyta</taxon>
        <taxon>Tracheophyta</taxon>
        <taxon>Spermatophyta</taxon>
        <taxon>Magnoliopsida</taxon>
        <taxon>Liliopsida</taxon>
        <taxon>Poales</taxon>
        <taxon>Poaceae</taxon>
        <taxon>BOP clade</taxon>
        <taxon>Oryzoideae</taxon>
        <taxon>Oryzeae</taxon>
        <taxon>Oryzinae</taxon>
        <taxon>Oryza</taxon>
    </lineage>
</organism>
<keyword evidence="7" id="KW-0333">Golgi apparatus</keyword>
<evidence type="ECO:0000256" key="7">
    <source>
        <dbReference type="ARBA" id="ARBA00023034"/>
    </source>
</evidence>
<keyword evidence="10" id="KW-0325">Glycoprotein</keyword>
<keyword evidence="5" id="KW-0735">Signal-anchor</keyword>
<dbReference type="EnsemblPlants" id="OPUNC06G08370.1">
    <property type="protein sequence ID" value="OPUNC06G08370.1"/>
    <property type="gene ID" value="OPUNC06G08370"/>
</dbReference>
<comment type="similarity">
    <text evidence="2">Belongs to the PC-esterase family. TBL subfamily.</text>
</comment>
<dbReference type="AlphaFoldDB" id="A0A0E0L9R8"/>
<sequence>MVTNFVQNHHLQNNQFLLPKRQFVTCALYALIPLALLHYLLFNPVVTAKKPVVVVVQAREEATVIVSSHHEHVKVNAKQLPVPPSDQGDDEVLRKNAIAGEVATPPRPPPPCDYSDGEWVPDARPPLYNGTSCATIKDGQNCMAHGRPDTGYLHWRWQPRRCDLPAFSPEAFLGWLRGKHLAFVGDSLARNQAESLMCLLASRSTPELVYRDGEENKFRRWAFREHNATVSIFWSPFLVKVAEKAEHAGVRHNNVFLDAFDERWMSRLWDLDAVVLSIGHWFLIPGIYHNAGEVVGCHDCAEFNHTETPFFAVFKQAVHRTLAEITRRHVLAGGADKSKNKVVAFTTFSPAHFDGEWDKAGACNKTRPYKNGEKEAGYTEAEMRKTVVEEVAAAAAAAASTGLRFAALDVTTLANLRPDGHPGPYMRDDPFGGGGGGARVQNDCVHWCLPGAIDTFNEILLQTITS</sequence>
<evidence type="ECO:0000256" key="9">
    <source>
        <dbReference type="ARBA" id="ARBA00023157"/>
    </source>
</evidence>
<evidence type="ECO:0000259" key="13">
    <source>
        <dbReference type="Pfam" id="PF14416"/>
    </source>
</evidence>
<keyword evidence="8 11" id="KW-0472">Membrane</keyword>
<evidence type="ECO:0000256" key="1">
    <source>
        <dbReference type="ARBA" id="ARBA00004323"/>
    </source>
</evidence>
<keyword evidence="9" id="KW-1015">Disulfide bond</keyword>
<dbReference type="GO" id="GO:1990538">
    <property type="term" value="F:xylan O-acetyltransferase activity"/>
    <property type="evidence" value="ECO:0007669"/>
    <property type="project" value="UniProtKB-ARBA"/>
</dbReference>
<evidence type="ECO:0000256" key="4">
    <source>
        <dbReference type="ARBA" id="ARBA00022692"/>
    </source>
</evidence>
<evidence type="ECO:0000256" key="10">
    <source>
        <dbReference type="ARBA" id="ARBA00023180"/>
    </source>
</evidence>
<name>A0A0E0L9R8_ORYPU</name>
<evidence type="ECO:0000256" key="3">
    <source>
        <dbReference type="ARBA" id="ARBA00022679"/>
    </source>
</evidence>
<accession>A0A0E0L9R8</accession>
<evidence type="ECO:0000256" key="11">
    <source>
        <dbReference type="SAM" id="Phobius"/>
    </source>
</evidence>
<reference evidence="14" key="2">
    <citation type="submission" date="2018-05" db="EMBL/GenBank/DDBJ databases">
        <title>OpunRS2 (Oryza punctata Reference Sequence Version 2).</title>
        <authorList>
            <person name="Zhang J."/>
            <person name="Kudrna D."/>
            <person name="Lee S."/>
            <person name="Talag J."/>
            <person name="Welchert J."/>
            <person name="Wing R.A."/>
        </authorList>
    </citation>
    <scope>NUCLEOTIDE SEQUENCE [LARGE SCALE GENOMIC DNA]</scope>
</reference>
<evidence type="ECO:0000313" key="15">
    <source>
        <dbReference type="Proteomes" id="UP000026962"/>
    </source>
</evidence>
<keyword evidence="15" id="KW-1185">Reference proteome</keyword>
<dbReference type="Pfam" id="PF14416">
    <property type="entry name" value="PMR5N"/>
    <property type="match status" value="1"/>
</dbReference>
<evidence type="ECO:0000259" key="12">
    <source>
        <dbReference type="Pfam" id="PF13839"/>
    </source>
</evidence>
<keyword evidence="4 11" id="KW-0812">Transmembrane</keyword>
<reference evidence="14" key="1">
    <citation type="submission" date="2015-04" db="UniProtKB">
        <authorList>
            <consortium name="EnsemblPlants"/>
        </authorList>
    </citation>
    <scope>IDENTIFICATION</scope>
</reference>
<evidence type="ECO:0000256" key="5">
    <source>
        <dbReference type="ARBA" id="ARBA00022968"/>
    </source>
</evidence>
<dbReference type="Pfam" id="PF13839">
    <property type="entry name" value="PC-Esterase"/>
    <property type="match status" value="1"/>
</dbReference>
<dbReference type="Gramene" id="OPUNC06G08370.1">
    <property type="protein sequence ID" value="OPUNC06G08370.1"/>
    <property type="gene ID" value="OPUNC06G08370"/>
</dbReference>
<dbReference type="Proteomes" id="UP000026962">
    <property type="component" value="Chromosome 6"/>
</dbReference>
<dbReference type="GO" id="GO:0000139">
    <property type="term" value="C:Golgi membrane"/>
    <property type="evidence" value="ECO:0007669"/>
    <property type="project" value="UniProtKB-SubCell"/>
</dbReference>
<feature type="transmembrane region" description="Helical" evidence="11">
    <location>
        <begin position="23"/>
        <end position="42"/>
    </location>
</feature>
<dbReference type="PANTHER" id="PTHR32285:SF377">
    <property type="entry name" value="OS06G0235200 PROTEIN"/>
    <property type="match status" value="1"/>
</dbReference>
<dbReference type="eggNOG" id="ENOG502QQXW">
    <property type="taxonomic scope" value="Eukaryota"/>
</dbReference>
<dbReference type="InterPro" id="IPR026057">
    <property type="entry name" value="TBL_C"/>
</dbReference>
<feature type="domain" description="Trichome birefringence-like C-terminal" evidence="12">
    <location>
        <begin position="164"/>
        <end position="462"/>
    </location>
</feature>
<dbReference type="InterPro" id="IPR025846">
    <property type="entry name" value="TBL_N"/>
</dbReference>
<dbReference type="HOGENOM" id="CLU_020953_6_0_1"/>
<comment type="subcellular location">
    <subcellularLocation>
        <location evidence="1">Golgi apparatus membrane</location>
        <topology evidence="1">Single-pass type II membrane protein</topology>
    </subcellularLocation>
</comment>
<dbReference type="PANTHER" id="PTHR32285">
    <property type="entry name" value="PROTEIN TRICHOME BIREFRINGENCE-LIKE 9-RELATED"/>
    <property type="match status" value="1"/>
</dbReference>